<reference evidence="6" key="1">
    <citation type="submission" date="2022-02" db="EMBL/GenBank/DDBJ databases">
        <authorList>
            <person name="Lee M."/>
            <person name="Kim S.-J."/>
            <person name="Jung M.-Y."/>
        </authorList>
    </citation>
    <scope>NUCLEOTIDE SEQUENCE</scope>
    <source>
        <strain evidence="6">JHP9</strain>
    </source>
</reference>
<dbReference type="PANTHER" id="PTHR23407:SF1">
    <property type="entry name" value="5-FORMYLTETRAHYDROFOLATE CYCLO-LIGASE"/>
    <property type="match status" value="1"/>
</dbReference>
<keyword evidence="7" id="KW-1185">Reference proteome</keyword>
<feature type="region of interest" description="Disordered" evidence="5">
    <location>
        <begin position="197"/>
        <end position="218"/>
    </location>
</feature>
<dbReference type="Proteomes" id="UP001203761">
    <property type="component" value="Unassembled WGS sequence"/>
</dbReference>
<name>A0ABT0QVZ5_9MICO</name>
<keyword evidence="2 4" id="KW-0547">Nucleotide-binding</keyword>
<keyword evidence="4" id="KW-0479">Metal-binding</keyword>
<proteinExistence type="inferred from homology"/>
<dbReference type="GO" id="GO:0030272">
    <property type="term" value="F:5-formyltetrahydrofolate cyclo-ligase activity"/>
    <property type="evidence" value="ECO:0007669"/>
    <property type="project" value="UniProtKB-EC"/>
</dbReference>
<evidence type="ECO:0000256" key="2">
    <source>
        <dbReference type="ARBA" id="ARBA00022741"/>
    </source>
</evidence>
<protein>
    <recommendedName>
        <fullName evidence="4">5-formyltetrahydrofolate cyclo-ligase</fullName>
        <ecNumber evidence="4">6.3.3.2</ecNumber>
    </recommendedName>
</protein>
<evidence type="ECO:0000313" key="6">
    <source>
        <dbReference type="EMBL" id="MCL6421811.1"/>
    </source>
</evidence>
<dbReference type="PIRSF" id="PIRSF006806">
    <property type="entry name" value="FTHF_cligase"/>
    <property type="match status" value="1"/>
</dbReference>
<dbReference type="Gene3D" id="3.40.50.10420">
    <property type="entry name" value="NagB/RpiA/CoA transferase-like"/>
    <property type="match status" value="1"/>
</dbReference>
<accession>A0ABT0QVZ5</accession>
<evidence type="ECO:0000256" key="3">
    <source>
        <dbReference type="ARBA" id="ARBA00022840"/>
    </source>
</evidence>
<comment type="cofactor">
    <cofactor evidence="4">
        <name>Mg(2+)</name>
        <dbReference type="ChEBI" id="CHEBI:18420"/>
    </cofactor>
</comment>
<dbReference type="EMBL" id="JAKNCJ010000001">
    <property type="protein sequence ID" value="MCL6421811.1"/>
    <property type="molecule type" value="Genomic_DNA"/>
</dbReference>
<evidence type="ECO:0000256" key="5">
    <source>
        <dbReference type="SAM" id="MobiDB-lite"/>
    </source>
</evidence>
<dbReference type="InterPro" id="IPR002698">
    <property type="entry name" value="FTHF_cligase"/>
</dbReference>
<sequence length="218" mass="22865">MHTDPPLSWSAASPAEVADAKRDLRTRLRAQRAEASSRRSAREADELASAAPTLLGLARVSARDGGPLRIAAFDPTPREPDVHALLAALAEAGAELVLPLDGGDELDWAAWDARSALADSPARGFGREPRGPRLGPSALAGAALVLAPALAVDRSGMRLGHGRGLYDRALLHAPADAPVIAVVHPWEVLEHRRVPVEPHDRPVSGALTTGGLEGLPRP</sequence>
<gene>
    <name evidence="6" type="ORF">Bequi_00175</name>
</gene>
<organism evidence="6 7">
    <name type="scientific">Brachybacterium equifaecis</name>
    <dbReference type="NCBI Taxonomy" id="2910770"/>
    <lineage>
        <taxon>Bacteria</taxon>
        <taxon>Bacillati</taxon>
        <taxon>Actinomycetota</taxon>
        <taxon>Actinomycetes</taxon>
        <taxon>Micrococcales</taxon>
        <taxon>Dermabacteraceae</taxon>
        <taxon>Brachybacterium</taxon>
    </lineage>
</organism>
<keyword evidence="4" id="KW-0460">Magnesium</keyword>
<dbReference type="InterPro" id="IPR037171">
    <property type="entry name" value="NagB/RpiA_transferase-like"/>
</dbReference>
<evidence type="ECO:0000256" key="4">
    <source>
        <dbReference type="RuleBase" id="RU361279"/>
    </source>
</evidence>
<comment type="similarity">
    <text evidence="1 4">Belongs to the 5-formyltetrahydrofolate cyclo-ligase family.</text>
</comment>
<dbReference type="NCBIfam" id="TIGR02727">
    <property type="entry name" value="MTHFS_bact"/>
    <property type="match status" value="1"/>
</dbReference>
<keyword evidence="3 4" id="KW-0067">ATP-binding</keyword>
<dbReference type="InterPro" id="IPR024185">
    <property type="entry name" value="FTHF_cligase-like_sf"/>
</dbReference>
<keyword evidence="6" id="KW-0436">Ligase</keyword>
<comment type="catalytic activity">
    <reaction evidence="4">
        <text>(6S)-5-formyl-5,6,7,8-tetrahydrofolate + ATP = (6R)-5,10-methenyltetrahydrofolate + ADP + phosphate</text>
        <dbReference type="Rhea" id="RHEA:10488"/>
        <dbReference type="ChEBI" id="CHEBI:30616"/>
        <dbReference type="ChEBI" id="CHEBI:43474"/>
        <dbReference type="ChEBI" id="CHEBI:57455"/>
        <dbReference type="ChEBI" id="CHEBI:57457"/>
        <dbReference type="ChEBI" id="CHEBI:456216"/>
        <dbReference type="EC" id="6.3.3.2"/>
    </reaction>
</comment>
<dbReference type="EC" id="6.3.3.2" evidence="4"/>
<evidence type="ECO:0000256" key="1">
    <source>
        <dbReference type="ARBA" id="ARBA00010638"/>
    </source>
</evidence>
<dbReference type="PANTHER" id="PTHR23407">
    <property type="entry name" value="ATPASE INHIBITOR/5-FORMYLTETRAHYDROFOLATE CYCLO-LIGASE"/>
    <property type="match status" value="1"/>
</dbReference>
<dbReference type="RefSeq" id="WP_249735974.1">
    <property type="nucleotide sequence ID" value="NZ_JAKNCJ010000001.1"/>
</dbReference>
<dbReference type="Pfam" id="PF01812">
    <property type="entry name" value="5-FTHF_cyc-lig"/>
    <property type="match status" value="1"/>
</dbReference>
<dbReference type="SUPFAM" id="SSF100950">
    <property type="entry name" value="NagB/RpiA/CoA transferase-like"/>
    <property type="match status" value="1"/>
</dbReference>
<comment type="caution">
    <text evidence="6">The sequence shown here is derived from an EMBL/GenBank/DDBJ whole genome shotgun (WGS) entry which is preliminary data.</text>
</comment>
<evidence type="ECO:0000313" key="7">
    <source>
        <dbReference type="Proteomes" id="UP001203761"/>
    </source>
</evidence>